<sequence length="417" mass="45272">MNSMKLELEVIEIKDIRFDRKTSVKDHVLHINKEELIKYLQDPRLQNIDIDLARPGESVRIIPVKDVIEPRIKDDGKGGSFPGFLGDYEGAGDGKTIVLRGCSVVTTGKIVGFQEGIIDMWGPVARHCAFSALNNVVVKADPQDGIEPSDHEAAIRVAGLKAAHYLAKAGLQGIADKREVYQLPPVSKELPKVAIMYMTIAQGLLHDNYVYGVDAKKLHPTLLHPNELLDGAIVNGTCVVAADKQTTYRHQNNALVKELYARHGVDLDFAGVIVVPVRPELKEKERCCSGAVNLARTIGVEGVIIPEEGGGNPEADLMMTCRACEKHGIKTVLIIALEDPLADTTPEADAVIDVGNDDEVLTLEPAEKVIGYEEQIQLLSGAPENCIADDGRIRIPLYVITGLHGSLIGSHVKGVAY</sequence>
<organism evidence="2 3">
    <name type="scientific">Hominibacterium faecale</name>
    <dbReference type="NCBI Taxonomy" id="2839743"/>
    <lineage>
        <taxon>Bacteria</taxon>
        <taxon>Bacillati</taxon>
        <taxon>Bacillota</taxon>
        <taxon>Clostridia</taxon>
        <taxon>Peptostreptococcales</taxon>
        <taxon>Anaerovoracaceae</taxon>
        <taxon>Hominibacterium</taxon>
    </lineage>
</organism>
<keyword evidence="1" id="KW-0560">Oxidoreductase</keyword>
<reference evidence="2" key="1">
    <citation type="submission" date="2022-09" db="EMBL/GenBank/DDBJ databases">
        <title>Culturomic study of gut microbiota in children with autism spectrum disorder.</title>
        <authorList>
            <person name="Efimov B.A."/>
            <person name="Chaplin A.V."/>
            <person name="Sokolova S.R."/>
            <person name="Pikina A.P."/>
            <person name="Korzhanova M."/>
            <person name="Belova V."/>
            <person name="Korostin D."/>
        </authorList>
    </citation>
    <scope>NUCLEOTIDE SEQUENCE</scope>
    <source>
        <strain evidence="2">ASD5510</strain>
    </source>
</reference>
<dbReference type="EMBL" id="JAOSHN010000014">
    <property type="protein sequence ID" value="MCU7380784.1"/>
    <property type="molecule type" value="Genomic_DNA"/>
</dbReference>
<evidence type="ECO:0000313" key="2">
    <source>
        <dbReference type="EMBL" id="MCU7380784.1"/>
    </source>
</evidence>
<dbReference type="Pfam" id="PF09338">
    <property type="entry name" value="Gly_reductase"/>
    <property type="match status" value="1"/>
</dbReference>
<dbReference type="GO" id="GO:0050485">
    <property type="term" value="F:oxidoreductase activity, acting on X-H and Y-H to form an X-Y bond, with a disulfide as acceptor"/>
    <property type="evidence" value="ECO:0007669"/>
    <property type="project" value="InterPro"/>
</dbReference>
<name>A0A9J6QZ80_9FIRM</name>
<dbReference type="Proteomes" id="UP001065549">
    <property type="component" value="Unassembled WGS sequence"/>
</dbReference>
<evidence type="ECO:0000256" key="1">
    <source>
        <dbReference type="ARBA" id="ARBA00023002"/>
    </source>
</evidence>
<comment type="caution">
    <text evidence="2">The sequence shown here is derived from an EMBL/GenBank/DDBJ whole genome shotgun (WGS) entry which is preliminary data.</text>
</comment>
<keyword evidence="3" id="KW-1185">Reference proteome</keyword>
<gene>
    <name evidence="2" type="ORF">OBO34_20940</name>
</gene>
<accession>A0A9J6QZ80</accession>
<dbReference type="AlphaFoldDB" id="A0A9J6QZ80"/>
<dbReference type="RefSeq" id="WP_227754651.1">
    <property type="nucleotide sequence ID" value="NZ_JAJAGH010000001.1"/>
</dbReference>
<protein>
    <submittedName>
        <fullName evidence="2">Glycine/sarcosine/betaine reductase component B subunit</fullName>
    </submittedName>
</protein>
<proteinExistence type="predicted"/>
<evidence type="ECO:0000313" key="3">
    <source>
        <dbReference type="Proteomes" id="UP001065549"/>
    </source>
</evidence>
<dbReference type="InterPro" id="IPR015417">
    <property type="entry name" value="Gly_reductase_pB_sua/b"/>
</dbReference>